<dbReference type="SMART" id="SM00062">
    <property type="entry name" value="PBPb"/>
    <property type="match status" value="1"/>
</dbReference>
<evidence type="ECO:0000256" key="2">
    <source>
        <dbReference type="SAM" id="SignalP"/>
    </source>
</evidence>
<evidence type="ECO:0000256" key="1">
    <source>
        <dbReference type="ARBA" id="ARBA00022729"/>
    </source>
</evidence>
<dbReference type="PANTHER" id="PTHR35936:SF35">
    <property type="entry name" value="L-CYSTINE-BINDING PROTEIN TCYJ"/>
    <property type="match status" value="1"/>
</dbReference>
<dbReference type="EMBL" id="CP095338">
    <property type="protein sequence ID" value="XAG20131.1"/>
    <property type="molecule type" value="Genomic_DNA"/>
</dbReference>
<dbReference type="AlphaFoldDB" id="A0AAU6SJJ2"/>
<accession>A0AAU6SJJ2</accession>
<dbReference type="Gene3D" id="3.40.190.10">
    <property type="entry name" value="Periplasmic binding protein-like II"/>
    <property type="match status" value="2"/>
</dbReference>
<feature type="chain" id="PRO_5043727890" evidence="2">
    <location>
        <begin position="24"/>
        <end position="256"/>
    </location>
</feature>
<protein>
    <submittedName>
        <fullName evidence="4">Transporter substrate-binding domain-containing protein</fullName>
    </submittedName>
</protein>
<evidence type="ECO:0000313" key="4">
    <source>
        <dbReference type="EMBL" id="XAG20131.1"/>
    </source>
</evidence>
<dbReference type="Pfam" id="PF00497">
    <property type="entry name" value="SBP_bac_3"/>
    <property type="match status" value="1"/>
</dbReference>
<evidence type="ECO:0000259" key="3">
    <source>
        <dbReference type="SMART" id="SM00062"/>
    </source>
</evidence>
<reference evidence="4" key="1">
    <citation type="submission" date="2022-03" db="EMBL/GenBank/DDBJ databases">
        <title>Sea Food Isolates.</title>
        <authorList>
            <person name="Li c."/>
        </authorList>
    </citation>
    <scope>NUCLEOTIDE SEQUENCE</scope>
    <source>
        <strain evidence="4">19PA01SH03</strain>
    </source>
</reference>
<name>A0AAU6SJJ2_UNCXX</name>
<dbReference type="InterPro" id="IPR001638">
    <property type="entry name" value="Solute-binding_3/MltF_N"/>
</dbReference>
<dbReference type="SUPFAM" id="SSF53850">
    <property type="entry name" value="Periplasmic binding protein-like II"/>
    <property type="match status" value="1"/>
</dbReference>
<gene>
    <name evidence="4" type="ORF">MRN70_07195</name>
</gene>
<organism evidence="4">
    <name type="scientific">bacterium 19PA01SH03</name>
    <dbReference type="NCBI Taxonomy" id="2920705"/>
    <lineage>
        <taxon>Bacteria</taxon>
    </lineage>
</organism>
<feature type="signal peptide" evidence="2">
    <location>
        <begin position="1"/>
        <end position="23"/>
    </location>
</feature>
<proteinExistence type="predicted"/>
<keyword evidence="1 2" id="KW-0732">Signal</keyword>
<dbReference type="PANTHER" id="PTHR35936">
    <property type="entry name" value="MEMBRANE-BOUND LYTIC MUREIN TRANSGLYCOSYLASE F"/>
    <property type="match status" value="1"/>
</dbReference>
<sequence>MKREIIKVLILFSGITLSISTMAQARTSLSVCGDGGSWPPYHFEKERKVIGYDIDVLEAIFSPLGLTITVDLPPWQRCLRETKLGRYDIALSAAYSEERDKDYILTDYYYTLQPSYVYSSISYPEGLPIRTAQDLDYLRTCGLQGYNYTGFGVDDSKVRKNGRTFDQVVKMLEANRCDVFLARHEILAGFKASEGIDHLANGLKSVSIPGISGDKFHMLISRSIPDGLELKSIFDQHIKQLRVSGELDRIIGKYIE</sequence>
<feature type="domain" description="Solute-binding protein family 3/N-terminal" evidence="3">
    <location>
        <begin position="28"/>
        <end position="256"/>
    </location>
</feature>